<dbReference type="Gene3D" id="1.10.30.10">
    <property type="entry name" value="High mobility group box domain"/>
    <property type="match status" value="2"/>
</dbReference>
<feature type="compositionally biased region" description="Polar residues" evidence="4">
    <location>
        <begin position="1"/>
        <end position="13"/>
    </location>
</feature>
<keyword evidence="3" id="KW-0175">Coiled coil</keyword>
<comment type="caution">
    <text evidence="6">The sequence shown here is derived from an EMBL/GenBank/DDBJ whole genome shotgun (WGS) entry which is preliminary data.</text>
</comment>
<sequence>MATDTSAEPDQQRSLAASDSDIAASAPSSLPLHLEAVSGNHLPEVPVARAPEADKGELMHPTQDVSRTLQASMPSAAAAAPNFAPLLEPSVDVGHDLARDIQMASLATPAAGATHFSVNDQTSVSSAIPKSSTSSQMQAQIVPSQDIPYSSLSAAAQPLSMDSATAASLATDSQSFAQTNLQALAHTQVSSQQQQQQQQQQLQSQIQTPTQTQDGLAMFGISAGQMVSAAVLQSFEQLPPATTSATAVSAAAPAQSPVASAIVSNMQSSQVTHNPQSAGISTQMMNMANNGHSRSTSAVDGFISMFPVDGSSSGTPVSGMAVAAAAASSGFTQPMAAHLKMQLQQQQQLQQLQQQQQRQQLQQHQAQIQSQLHAQSIQSGNISASGSTSVSANHSGVPSPLSYSSAAANAPVLLGHRRQMSSTVPSAIHHSQLPQLSQPQQQQQQQLLFIDTPMTVSTAPPTLVPGTPTTFGQLQFPMQQVTLPAVATPLHQTLPTQGFPNQLPGHHSHLGHSRHLSLDTANLRLMTADVSSLHAAIPEHPAEHAQSMQLGSANAISLAQQLQLHSQMQQLQAQNKANPSPVIRTMPVTPQHPPMSSFAHGMQTAPLSEPTLQQLQNLQRPVRQQQQKQQKQQQQPRQRQMFMHHSSCSVDLGSLSSAFNVAQFNQTLSGQISPIAINPASMIFNGHSSGDIHPMHYAAFNHNPQLMALSHAPTLAGSGATTDAVSADDFEDDDVDEDDEEADNSTDEKPAGSSSASVSNKSQSTKANANSNANAGKTGTASGSSTPKPKKASAPYKRFRNSFIFFANERRKQWRREHPEVSKIQNRGFIQDMSKVWNNMAAEEKEPYIKMAEEDKARYEEDVKKFGPLQSNAGSSSVAAAASVSASASALGASELSTPADAAAFKSKGKAASSVGNSGAPNGLENSAASIKKLPNVVPIAPAPAPAQIAPAPAQVAPMVSASVPASVSLSVPLSASAPVDAVTCTAQFLVSSAAVSISNAAPVSIATTTTTDGSASIAAAASAVTDTSSVIAQPTPTNPAVIGSNVAVPMMPTTTTLDSMDLDNVILAQHTYQVWLQQALGQDFSPQAIEFDPSCFVASDPTSADESSCYASNAQSLTASMDIVPQQLSAAPSDSLASASEPNSSKAQITSSATASSSNGPLITTLVGTKRKSSSDGQPMTNLPMSIKRFRNSFIYFVNEKRREIQFNSDGTPTNVEVNNREFLKEMSAKWRTMSEDEKSPYLKMADADKERFTKQMREYELEHPEEFVKAPRHKRRRSSTGASNVSLASVPADILSKALEQQHQQLQLQQHQINASEAGSLISVSAPSTDANNLMHAAVIAASGLNISLLNAPCLPVLQSSSVIDSAQLQQQVQIQIQLQLQQQVLALAGTPMSTAHNTPLATPLLSPSVAVENPEMAISAATHFPSLPSVPEEMTICANTFAGISANNGVTSSSGNSSSTALSTLPTLVEAADEDVHMS</sequence>
<feature type="region of interest" description="Disordered" evidence="4">
    <location>
        <begin position="621"/>
        <end position="643"/>
    </location>
</feature>
<dbReference type="PANTHER" id="PTHR48112">
    <property type="entry name" value="HIGH MOBILITY GROUP PROTEIN DSP1"/>
    <property type="match status" value="1"/>
</dbReference>
<feature type="DNA-binding region" description="HMG box" evidence="2">
    <location>
        <begin position="796"/>
        <end position="867"/>
    </location>
</feature>
<evidence type="ECO:0000256" key="2">
    <source>
        <dbReference type="PROSITE-ProRule" id="PRU00267"/>
    </source>
</evidence>
<feature type="compositionally biased region" description="Low complexity" evidence="4">
    <location>
        <begin position="14"/>
        <end position="27"/>
    </location>
</feature>
<evidence type="ECO:0000313" key="6">
    <source>
        <dbReference type="EMBL" id="KAJ1644455.1"/>
    </source>
</evidence>
<feature type="DNA-binding region" description="HMG box" evidence="2">
    <location>
        <begin position="1188"/>
        <end position="1262"/>
    </location>
</feature>
<dbReference type="SMART" id="SM00398">
    <property type="entry name" value="HMG"/>
    <property type="match status" value="2"/>
</dbReference>
<keyword evidence="7" id="KW-1185">Reference proteome</keyword>
<proteinExistence type="predicted"/>
<feature type="compositionally biased region" description="Low complexity" evidence="4">
    <location>
        <begin position="1131"/>
        <end position="1159"/>
    </location>
</feature>
<evidence type="ECO:0000259" key="5">
    <source>
        <dbReference type="PROSITE" id="PS50118"/>
    </source>
</evidence>
<gene>
    <name evidence="6" type="ORF">LPJ64_003872</name>
</gene>
<name>A0A9W7XJD2_9FUNG</name>
<feature type="region of interest" description="Disordered" evidence="4">
    <location>
        <begin position="1"/>
        <end position="27"/>
    </location>
</feature>
<feature type="region of interest" description="Disordered" evidence="4">
    <location>
        <begin position="379"/>
        <end position="404"/>
    </location>
</feature>
<accession>A0A9W7XJD2</accession>
<dbReference type="SUPFAM" id="SSF47095">
    <property type="entry name" value="HMG-box"/>
    <property type="match status" value="2"/>
</dbReference>
<dbReference type="EMBL" id="JANBOH010000164">
    <property type="protein sequence ID" value="KAJ1644455.1"/>
    <property type="molecule type" value="Genomic_DNA"/>
</dbReference>
<feature type="region of interest" description="Disordered" evidence="4">
    <location>
        <begin position="718"/>
        <end position="794"/>
    </location>
</feature>
<feature type="region of interest" description="Disordered" evidence="4">
    <location>
        <begin position="1131"/>
        <end position="1164"/>
    </location>
</feature>
<keyword evidence="2" id="KW-0539">Nucleus</keyword>
<dbReference type="GO" id="GO:0005634">
    <property type="term" value="C:nucleus"/>
    <property type="evidence" value="ECO:0007669"/>
    <property type="project" value="UniProtKB-UniRule"/>
</dbReference>
<feature type="compositionally biased region" description="Acidic residues" evidence="4">
    <location>
        <begin position="726"/>
        <end position="745"/>
    </location>
</feature>
<organism evidence="6 7">
    <name type="scientific">Coemansia asiatica</name>
    <dbReference type="NCBI Taxonomy" id="1052880"/>
    <lineage>
        <taxon>Eukaryota</taxon>
        <taxon>Fungi</taxon>
        <taxon>Fungi incertae sedis</taxon>
        <taxon>Zoopagomycota</taxon>
        <taxon>Kickxellomycotina</taxon>
        <taxon>Kickxellomycetes</taxon>
        <taxon>Kickxellales</taxon>
        <taxon>Kickxellaceae</taxon>
        <taxon>Coemansia</taxon>
    </lineage>
</organism>
<evidence type="ECO:0000256" key="3">
    <source>
        <dbReference type="SAM" id="Coils"/>
    </source>
</evidence>
<dbReference type="Proteomes" id="UP001145021">
    <property type="component" value="Unassembled WGS sequence"/>
</dbReference>
<evidence type="ECO:0000313" key="7">
    <source>
        <dbReference type="Proteomes" id="UP001145021"/>
    </source>
</evidence>
<reference evidence="6" key="1">
    <citation type="submission" date="2022-07" db="EMBL/GenBank/DDBJ databases">
        <title>Phylogenomic reconstructions and comparative analyses of Kickxellomycotina fungi.</title>
        <authorList>
            <person name="Reynolds N.K."/>
            <person name="Stajich J.E."/>
            <person name="Barry K."/>
            <person name="Grigoriev I.V."/>
            <person name="Crous P."/>
            <person name="Smith M.E."/>
        </authorList>
    </citation>
    <scope>NUCLEOTIDE SEQUENCE</scope>
    <source>
        <strain evidence="6">NBRC 105413</strain>
    </source>
</reference>
<evidence type="ECO:0000256" key="4">
    <source>
        <dbReference type="SAM" id="MobiDB-lite"/>
    </source>
</evidence>
<keyword evidence="1 2" id="KW-0238">DNA-binding</keyword>
<feature type="compositionally biased region" description="Low complexity" evidence="4">
    <location>
        <begin position="753"/>
        <end position="781"/>
    </location>
</feature>
<dbReference type="InterPro" id="IPR050342">
    <property type="entry name" value="HMGB"/>
</dbReference>
<dbReference type="GO" id="GO:0003677">
    <property type="term" value="F:DNA binding"/>
    <property type="evidence" value="ECO:0007669"/>
    <property type="project" value="UniProtKB-UniRule"/>
</dbReference>
<feature type="region of interest" description="Disordered" evidence="4">
    <location>
        <begin position="420"/>
        <end position="443"/>
    </location>
</feature>
<dbReference type="Pfam" id="PF09011">
    <property type="entry name" value="HMG_box_2"/>
    <property type="match status" value="1"/>
</dbReference>
<feature type="region of interest" description="Disordered" evidence="4">
    <location>
        <begin position="43"/>
        <end position="65"/>
    </location>
</feature>
<protein>
    <recommendedName>
        <fullName evidence="5">HMG box domain-containing protein</fullName>
    </recommendedName>
</protein>
<dbReference type="InterPro" id="IPR009071">
    <property type="entry name" value="HMG_box_dom"/>
</dbReference>
<feature type="coiled-coil region" evidence="3">
    <location>
        <begin position="342"/>
        <end position="369"/>
    </location>
</feature>
<dbReference type="InterPro" id="IPR036910">
    <property type="entry name" value="HMG_box_dom_sf"/>
</dbReference>
<evidence type="ECO:0000256" key="1">
    <source>
        <dbReference type="ARBA" id="ARBA00023125"/>
    </source>
</evidence>
<feature type="domain" description="HMG box" evidence="5">
    <location>
        <begin position="1188"/>
        <end position="1262"/>
    </location>
</feature>
<dbReference type="CDD" id="cd00084">
    <property type="entry name" value="HMG-box_SF"/>
    <property type="match status" value="2"/>
</dbReference>
<dbReference type="Pfam" id="PF00505">
    <property type="entry name" value="HMG_box"/>
    <property type="match status" value="1"/>
</dbReference>
<feature type="compositionally biased region" description="Low complexity" evidence="4">
    <location>
        <begin position="431"/>
        <end position="443"/>
    </location>
</feature>
<dbReference type="PROSITE" id="PS50118">
    <property type="entry name" value="HMG_BOX_2"/>
    <property type="match status" value="2"/>
</dbReference>
<feature type="domain" description="HMG box" evidence="5">
    <location>
        <begin position="796"/>
        <end position="867"/>
    </location>
</feature>